<sequence length="196" mass="20901">MEAIDTTFSDAGKGPWTIQKGESQVKQIICDPAFKATAATTTTTTTTTTTSATASATAAPPPVNNQGSGSASSDKPDTSIRVVLSDEQETGSQTEFTEAGLKREQHSPAGTLGPFKEVTLELGKDVKDKELRCAVINKKNKKPITLKRGTSVEVTFSDEGKGAWTFLEPYSAEVLDIICDPAFVKKTQTKPQSKTQ</sequence>
<organism evidence="1 2">
    <name type="scientific">Zarea fungicola</name>
    <dbReference type="NCBI Taxonomy" id="93591"/>
    <lineage>
        <taxon>Eukaryota</taxon>
        <taxon>Fungi</taxon>
        <taxon>Dikarya</taxon>
        <taxon>Ascomycota</taxon>
        <taxon>Pezizomycotina</taxon>
        <taxon>Sordariomycetes</taxon>
        <taxon>Hypocreomycetidae</taxon>
        <taxon>Hypocreales</taxon>
        <taxon>Cordycipitaceae</taxon>
        <taxon>Zarea</taxon>
    </lineage>
</organism>
<evidence type="ECO:0000313" key="2">
    <source>
        <dbReference type="Proteomes" id="UP001143910"/>
    </source>
</evidence>
<gene>
    <name evidence="1" type="ORF">NQ176_g11314</name>
</gene>
<comment type="caution">
    <text evidence="1">The sequence shown here is derived from an EMBL/GenBank/DDBJ whole genome shotgun (WGS) entry which is preliminary data.</text>
</comment>
<proteinExistence type="predicted"/>
<evidence type="ECO:0000313" key="1">
    <source>
        <dbReference type="EMBL" id="KAJ2956544.1"/>
    </source>
</evidence>
<reference evidence="1" key="1">
    <citation type="submission" date="2022-08" db="EMBL/GenBank/DDBJ databases">
        <title>Genome Sequence of Lecanicillium fungicola.</title>
        <authorList>
            <person name="Buettner E."/>
        </authorList>
    </citation>
    <scope>NUCLEOTIDE SEQUENCE</scope>
    <source>
        <strain evidence="1">Babe33</strain>
    </source>
</reference>
<accession>A0ACC1MC04</accession>
<dbReference type="Proteomes" id="UP001143910">
    <property type="component" value="Unassembled WGS sequence"/>
</dbReference>
<dbReference type="EMBL" id="JANJQO010003739">
    <property type="protein sequence ID" value="KAJ2956544.1"/>
    <property type="molecule type" value="Genomic_DNA"/>
</dbReference>
<keyword evidence="2" id="KW-1185">Reference proteome</keyword>
<name>A0ACC1MC04_9HYPO</name>
<protein>
    <submittedName>
        <fullName evidence="1">Uncharacterized protein</fullName>
    </submittedName>
</protein>